<organism evidence="1 2">
    <name type="scientific">Adhaeretor mobilis</name>
    <dbReference type="NCBI Taxonomy" id="1930276"/>
    <lineage>
        <taxon>Bacteria</taxon>
        <taxon>Pseudomonadati</taxon>
        <taxon>Planctomycetota</taxon>
        <taxon>Planctomycetia</taxon>
        <taxon>Pirellulales</taxon>
        <taxon>Lacipirellulaceae</taxon>
        <taxon>Adhaeretor</taxon>
    </lineage>
</organism>
<evidence type="ECO:0000313" key="1">
    <source>
        <dbReference type="EMBL" id="QDS97433.1"/>
    </source>
</evidence>
<proteinExistence type="predicted"/>
<name>A0A517MRB8_9BACT</name>
<keyword evidence="2" id="KW-1185">Reference proteome</keyword>
<dbReference type="EMBL" id="CP036263">
    <property type="protein sequence ID" value="QDS97433.1"/>
    <property type="molecule type" value="Genomic_DNA"/>
</dbReference>
<dbReference type="KEGG" id="amob:HG15A2_06940"/>
<dbReference type="AlphaFoldDB" id="A0A517MRB8"/>
<protein>
    <submittedName>
        <fullName evidence="1">Uncharacterized protein</fullName>
    </submittedName>
</protein>
<reference evidence="1 2" key="1">
    <citation type="submission" date="2019-02" db="EMBL/GenBank/DDBJ databases">
        <title>Deep-cultivation of Planctomycetes and their phenomic and genomic characterization uncovers novel biology.</title>
        <authorList>
            <person name="Wiegand S."/>
            <person name="Jogler M."/>
            <person name="Boedeker C."/>
            <person name="Pinto D."/>
            <person name="Vollmers J."/>
            <person name="Rivas-Marin E."/>
            <person name="Kohn T."/>
            <person name="Peeters S.H."/>
            <person name="Heuer A."/>
            <person name="Rast P."/>
            <person name="Oberbeckmann S."/>
            <person name="Bunk B."/>
            <person name="Jeske O."/>
            <person name="Meyerdierks A."/>
            <person name="Storesund J.E."/>
            <person name="Kallscheuer N."/>
            <person name="Luecker S."/>
            <person name="Lage O.M."/>
            <person name="Pohl T."/>
            <person name="Merkel B.J."/>
            <person name="Hornburger P."/>
            <person name="Mueller R.-W."/>
            <person name="Bruemmer F."/>
            <person name="Labrenz M."/>
            <person name="Spormann A.M."/>
            <person name="Op den Camp H."/>
            <person name="Overmann J."/>
            <person name="Amann R."/>
            <person name="Jetten M.S.M."/>
            <person name="Mascher T."/>
            <person name="Medema M.H."/>
            <person name="Devos D.P."/>
            <person name="Kaster A.-K."/>
            <person name="Ovreas L."/>
            <person name="Rohde M."/>
            <person name="Galperin M.Y."/>
            <person name="Jogler C."/>
        </authorList>
    </citation>
    <scope>NUCLEOTIDE SEQUENCE [LARGE SCALE GENOMIC DNA]</scope>
    <source>
        <strain evidence="1 2">HG15A2</strain>
    </source>
</reference>
<accession>A0A517MRB8</accession>
<evidence type="ECO:0000313" key="2">
    <source>
        <dbReference type="Proteomes" id="UP000319852"/>
    </source>
</evidence>
<gene>
    <name evidence="1" type="ORF">HG15A2_06940</name>
</gene>
<sequence length="57" mass="6213">MFRTLDAVHQVQPYRGTESDIGRPGTSVLLKSRKSFTLAEKEGAAALRSANVAKPRV</sequence>
<dbReference type="RefSeq" id="WP_218932300.1">
    <property type="nucleotide sequence ID" value="NZ_CP036263.1"/>
</dbReference>
<dbReference type="Proteomes" id="UP000319852">
    <property type="component" value="Chromosome"/>
</dbReference>